<evidence type="ECO:0000256" key="3">
    <source>
        <dbReference type="ARBA" id="ARBA00023015"/>
    </source>
</evidence>
<comment type="caution">
    <text evidence="7">The sequence shown here is derived from an EMBL/GenBank/DDBJ whole genome shotgun (WGS) entry which is preliminary data.</text>
</comment>
<sequence length="315" mass="35842">MFGDHSPHFREPEWLFSGNLEDRLSYLKGFRDARGTLYWLTFDTHHLLVEGKPHRRLEYIDQYDEDHLQECLEKQTRLFTAYSAWLMGLNALCARSETGLNERQVAQLRLTHVVSVVWLSTCLSRDEGSCDSYIGHFQHALDQAAKVLGHGVPQIQFEQGVIPPLYFTALKCRDLVIRQQALSLLQKAPSREGLWRRDEAVRVARRVIDLETSNSHIVSEGNIFQSARICEAKIKYTDEVGTYVKFYSKLVGRQSSALNITISMTLGTSSTCEPALLPATFLKDDDVDRTVSYVRSALSFAASFLKAHVKDAKIR</sequence>
<organism evidence="7 8">
    <name type="scientific">Lithohypha guttulata</name>
    <dbReference type="NCBI Taxonomy" id="1690604"/>
    <lineage>
        <taxon>Eukaryota</taxon>
        <taxon>Fungi</taxon>
        <taxon>Dikarya</taxon>
        <taxon>Ascomycota</taxon>
        <taxon>Pezizomycotina</taxon>
        <taxon>Eurotiomycetes</taxon>
        <taxon>Chaetothyriomycetidae</taxon>
        <taxon>Chaetothyriales</taxon>
        <taxon>Trichomeriaceae</taxon>
        <taxon>Lithohypha</taxon>
    </lineage>
</organism>
<dbReference type="AlphaFoldDB" id="A0AAN7T501"/>
<keyword evidence="4" id="KW-0238">DNA-binding</keyword>
<evidence type="ECO:0000256" key="2">
    <source>
        <dbReference type="ARBA" id="ARBA00022833"/>
    </source>
</evidence>
<evidence type="ECO:0000256" key="4">
    <source>
        <dbReference type="ARBA" id="ARBA00023125"/>
    </source>
</evidence>
<dbReference type="Proteomes" id="UP001309876">
    <property type="component" value="Unassembled WGS sequence"/>
</dbReference>
<name>A0AAN7T501_9EURO</name>
<evidence type="ECO:0000256" key="1">
    <source>
        <dbReference type="ARBA" id="ARBA00022723"/>
    </source>
</evidence>
<keyword evidence="1" id="KW-0479">Metal-binding</keyword>
<proteinExistence type="predicted"/>
<keyword evidence="3" id="KW-0805">Transcription regulation</keyword>
<keyword evidence="5" id="KW-0804">Transcription</keyword>
<gene>
    <name evidence="7" type="ORF">LTR05_000738</name>
</gene>
<dbReference type="GO" id="GO:0046872">
    <property type="term" value="F:metal ion binding"/>
    <property type="evidence" value="ECO:0007669"/>
    <property type="project" value="UniProtKB-KW"/>
</dbReference>
<dbReference type="PANTHER" id="PTHR36206:SF12">
    <property type="entry name" value="ASPERCRYPTIN BIOSYNTHESIS CLUSTER-SPECIFIC TRANSCRIPTION REGULATOR ATNN-RELATED"/>
    <property type="match status" value="1"/>
</dbReference>
<accession>A0AAN7T501</accession>
<keyword evidence="2" id="KW-0862">Zinc</keyword>
<evidence type="ECO:0000313" key="7">
    <source>
        <dbReference type="EMBL" id="KAK5090564.1"/>
    </source>
</evidence>
<evidence type="ECO:0000256" key="5">
    <source>
        <dbReference type="ARBA" id="ARBA00023163"/>
    </source>
</evidence>
<reference evidence="7 8" key="1">
    <citation type="submission" date="2023-08" db="EMBL/GenBank/DDBJ databases">
        <title>Black Yeasts Isolated from many extreme environments.</title>
        <authorList>
            <person name="Coleine C."/>
            <person name="Stajich J.E."/>
            <person name="Selbmann L."/>
        </authorList>
    </citation>
    <scope>NUCLEOTIDE SEQUENCE [LARGE SCALE GENOMIC DNA]</scope>
    <source>
        <strain evidence="7 8">CCFEE 5910</strain>
    </source>
</reference>
<evidence type="ECO:0000313" key="8">
    <source>
        <dbReference type="Proteomes" id="UP001309876"/>
    </source>
</evidence>
<dbReference type="GO" id="GO:0003677">
    <property type="term" value="F:DNA binding"/>
    <property type="evidence" value="ECO:0007669"/>
    <property type="project" value="UniProtKB-KW"/>
</dbReference>
<evidence type="ECO:0000256" key="6">
    <source>
        <dbReference type="ARBA" id="ARBA00023242"/>
    </source>
</evidence>
<dbReference type="InterPro" id="IPR052360">
    <property type="entry name" value="Transcr_Regulatory_Proteins"/>
</dbReference>
<protein>
    <submittedName>
        <fullName evidence="7">Uncharacterized protein</fullName>
    </submittedName>
</protein>
<keyword evidence="6" id="KW-0539">Nucleus</keyword>
<keyword evidence="8" id="KW-1185">Reference proteome</keyword>
<dbReference type="PANTHER" id="PTHR36206">
    <property type="entry name" value="ASPERCRYPTIN BIOSYNTHESIS CLUSTER-SPECIFIC TRANSCRIPTION REGULATOR ATNN-RELATED"/>
    <property type="match status" value="1"/>
</dbReference>
<dbReference type="EMBL" id="JAVRRJ010000001">
    <property type="protein sequence ID" value="KAK5090564.1"/>
    <property type="molecule type" value="Genomic_DNA"/>
</dbReference>